<sequence>MRQDKVAQQLRPFNNHKNLKMAKLNGSNFMESMLETQKNMVDTMVENTKKMTNGNTVINETINKGSEWYNNWLDSQKKAISATTEKAETFGSAAQEQANKMNEQFTNWQTRQMDAAKQLWDMNQNWFKSSADQARTFDMSNPTALYQAWYQQMNNMMNNMTQQNWMNQFQNWSKSFMPQQNPFSMDQFRNYSDNMTSLFNQYTEMMNYNMASMQKSFQAGTPQEAFKNMMNVNNGFMRFMELWSPMMSAIQNKTFNMDAFRKMTDPGMMKGFMDNLFGLMPDPTQHYFNGLRQLMQDGMKQVNVWDSFRQMKGMMGGMMPSFAPNEMMENSLGYYNTMRNSLNSVFAPMGKMMGQNEYTRAMTDWSDIADKMIVFSIKNAEMQTMIYEKGTKVMEKVAESIVNKQENGEEVGSLMALYQEWLNISDAEFVTLFESDAYAQVMADVASLKMKLGKEIDMKLEKMFSNIPVATRSDMEEVYKMVYDLKKQVRQLEKMLDMETAEEEEVAPAKPNAARKNAKK</sequence>
<evidence type="ECO:0000313" key="6">
    <source>
        <dbReference type="Proteomes" id="UP001501410"/>
    </source>
</evidence>
<evidence type="ECO:0000313" key="5">
    <source>
        <dbReference type="EMBL" id="GAA4456357.1"/>
    </source>
</evidence>
<feature type="compositionally biased region" description="Low complexity" evidence="4">
    <location>
        <begin position="508"/>
        <end position="520"/>
    </location>
</feature>
<evidence type="ECO:0000256" key="3">
    <source>
        <dbReference type="ARBA" id="ARBA00022752"/>
    </source>
</evidence>
<name>A0ABP8MX69_9BACT</name>
<reference evidence="6" key="1">
    <citation type="journal article" date="2019" name="Int. J. Syst. Evol. Microbiol.">
        <title>The Global Catalogue of Microorganisms (GCM) 10K type strain sequencing project: providing services to taxonomists for standard genome sequencing and annotation.</title>
        <authorList>
            <consortium name="The Broad Institute Genomics Platform"/>
            <consortium name="The Broad Institute Genome Sequencing Center for Infectious Disease"/>
            <person name="Wu L."/>
            <person name="Ma J."/>
        </authorList>
    </citation>
    <scope>NUCLEOTIDE SEQUENCE [LARGE SCALE GENOMIC DNA]</scope>
    <source>
        <strain evidence="6">JCM 31921</strain>
    </source>
</reference>
<keyword evidence="6" id="KW-1185">Reference proteome</keyword>
<organism evidence="5 6">
    <name type="scientific">Rurimicrobium arvi</name>
    <dbReference type="NCBI Taxonomy" id="2049916"/>
    <lineage>
        <taxon>Bacteria</taxon>
        <taxon>Pseudomonadati</taxon>
        <taxon>Bacteroidota</taxon>
        <taxon>Chitinophagia</taxon>
        <taxon>Chitinophagales</taxon>
        <taxon>Chitinophagaceae</taxon>
        <taxon>Rurimicrobium</taxon>
    </lineage>
</organism>
<dbReference type="InterPro" id="IPR010123">
    <property type="entry name" value="PHA_synth_III_E"/>
</dbReference>
<evidence type="ECO:0000256" key="4">
    <source>
        <dbReference type="SAM" id="MobiDB-lite"/>
    </source>
</evidence>
<proteinExistence type="predicted"/>
<evidence type="ECO:0000256" key="1">
    <source>
        <dbReference type="ARBA" id="ARBA00004683"/>
    </source>
</evidence>
<dbReference type="Pfam" id="PF09712">
    <property type="entry name" value="PHA_synth_III_E"/>
    <property type="match status" value="1"/>
</dbReference>
<gene>
    <name evidence="5" type="ORF">GCM10023092_21490</name>
</gene>
<dbReference type="Proteomes" id="UP001501410">
    <property type="component" value="Unassembled WGS sequence"/>
</dbReference>
<evidence type="ECO:0000256" key="2">
    <source>
        <dbReference type="ARBA" id="ARBA00019066"/>
    </source>
</evidence>
<keyword evidence="3" id="KW-0583">PHB biosynthesis</keyword>
<feature type="region of interest" description="Disordered" evidence="4">
    <location>
        <begin position="498"/>
        <end position="520"/>
    </location>
</feature>
<comment type="caution">
    <text evidence="5">The sequence shown here is derived from an EMBL/GenBank/DDBJ whole genome shotgun (WGS) entry which is preliminary data.</text>
</comment>
<accession>A0ABP8MX69</accession>
<dbReference type="EMBL" id="BAABEZ010000022">
    <property type="protein sequence ID" value="GAA4456357.1"/>
    <property type="molecule type" value="Genomic_DNA"/>
</dbReference>
<protein>
    <recommendedName>
        <fullName evidence="2">Poly(3-hydroxyalkanoate) polymerase subunit PhaE</fullName>
    </recommendedName>
</protein>
<comment type="pathway">
    <text evidence="1">Biopolymer metabolism; poly-(R)-3-hydroxybutanoate biosynthesis.</text>
</comment>